<protein>
    <submittedName>
        <fullName evidence="3">Portal protein</fullName>
    </submittedName>
</protein>
<keyword evidence="1" id="KW-0175">Coiled coil</keyword>
<name>A0A5A7MJS9_COMTE</name>
<dbReference type="EMBL" id="BKBW01000021">
    <property type="protein sequence ID" value="GEQ77932.1"/>
    <property type="molecule type" value="Genomic_DNA"/>
</dbReference>
<feature type="compositionally biased region" description="Low complexity" evidence="2">
    <location>
        <begin position="10"/>
        <end position="21"/>
    </location>
</feature>
<organism evidence="3 4">
    <name type="scientific">Comamonas testosteroni</name>
    <name type="common">Pseudomonas testosteroni</name>
    <dbReference type="NCBI Taxonomy" id="285"/>
    <lineage>
        <taxon>Bacteria</taxon>
        <taxon>Pseudomonadati</taxon>
        <taxon>Pseudomonadota</taxon>
        <taxon>Betaproteobacteria</taxon>
        <taxon>Burkholderiales</taxon>
        <taxon>Comamonadaceae</taxon>
        <taxon>Comamonas</taxon>
    </lineage>
</organism>
<comment type="caution">
    <text evidence="3">The sequence shown here is derived from an EMBL/GenBank/DDBJ whole genome shotgun (WGS) entry which is preliminary data.</text>
</comment>
<feature type="compositionally biased region" description="Low complexity" evidence="2">
    <location>
        <begin position="725"/>
        <end position="735"/>
    </location>
</feature>
<accession>A0A5A7MJS9</accession>
<reference evidence="3 4" key="1">
    <citation type="journal article" date="2019" name="Microbiol. Resour. Announc.">
        <title>Draft Genome Sequence of Comamonas testosteroni TA441, a Bacterium That Has a Cryptic Phenol Degradation Gene Cluster.</title>
        <authorList>
            <person name="Arai H."/>
            <person name="Ishii M."/>
        </authorList>
    </citation>
    <scope>NUCLEOTIDE SEQUENCE [LARGE SCALE GENOMIC DNA]</scope>
    <source>
        <strain evidence="3 4">TA441</strain>
    </source>
</reference>
<gene>
    <name evidence="3" type="ORF">CTTA_4937</name>
</gene>
<dbReference type="InterPro" id="IPR032427">
    <property type="entry name" value="P22_portal"/>
</dbReference>
<feature type="coiled-coil region" evidence="1">
    <location>
        <begin position="653"/>
        <end position="680"/>
    </location>
</feature>
<dbReference type="Proteomes" id="UP000323105">
    <property type="component" value="Unassembled WGS sequence"/>
</dbReference>
<sequence length="749" mass="84354">MFEVRDIPTSARAADSSSNADQEQPAERAAAGNDELTRHRHTTLMELLKYESERQGEERQQMQIDEDYQDHLQWKPEDAQALMERGQAPVVFNEGRQTIEWICGTEKRMRKDYKVLPRERDDEAMAEVKTKLIKYTDDVNMTQWHRSRAFRQAVTGGLSWLEEGANRDPEAELIYSGWEDWRNVYRDSHSRNIDYNVDARYLFRRRVVDLDYAVALLPSSRDHLMSQAGRHDDVDPDGIWYLGERLTSASETEWGTASSIYGARAAYMSRAGYYDNSSRRSVELLECWYRIPERVPVFADGPFAGKVFNPADPLHAFEQDQGRARLYEAVKFRMRLMLCTKDAPCLDMASPFKHNRFLMVPIWGYRRARDGLAYGAWRGMRDIQDDLNKRRSKALYALSVNRIIAEKGAVDDWDELRDEAARPDGIIITNPQRALKFDNNMGDFQANVELAAQDAQLIRNAGGVTDENLGRDTNANSGRAILAKQDQGSLTTSEFFDNLLLAIRQAGQLRLSHIEQFYTEEKVIRIVGEGQRPIEWLTINQVDPATGQILNDITAREADFIVDAQDYRSSMAQAALEQMFGLLGQIATYAPQVVLSVLDLVVESADIQGKEEWVARIRKINGQRDPSKPPTPEEMKADQDAQAKQAEAEQMASETARAQLAKMQTEIQLAEAQIKKLGVDDILKKVQTMLAALEGAQIVTAQPGLAPAADEITSSAGLADDGINPPATADATPTAQPQPQPLTQPVPTE</sequence>
<feature type="region of interest" description="Disordered" evidence="2">
    <location>
        <begin position="1"/>
        <end position="38"/>
    </location>
</feature>
<evidence type="ECO:0000313" key="4">
    <source>
        <dbReference type="Proteomes" id="UP000323105"/>
    </source>
</evidence>
<evidence type="ECO:0000313" key="3">
    <source>
        <dbReference type="EMBL" id="GEQ77932.1"/>
    </source>
</evidence>
<dbReference type="RefSeq" id="WP_149357188.1">
    <property type="nucleotide sequence ID" value="NZ_BKBW01000021.1"/>
</dbReference>
<evidence type="ECO:0000256" key="1">
    <source>
        <dbReference type="SAM" id="Coils"/>
    </source>
</evidence>
<feature type="region of interest" description="Disordered" evidence="2">
    <location>
        <begin position="711"/>
        <end position="749"/>
    </location>
</feature>
<proteinExistence type="predicted"/>
<feature type="compositionally biased region" description="Pro residues" evidence="2">
    <location>
        <begin position="736"/>
        <end position="749"/>
    </location>
</feature>
<dbReference type="Pfam" id="PF16510">
    <property type="entry name" value="P22_portal"/>
    <property type="match status" value="1"/>
</dbReference>
<evidence type="ECO:0000256" key="2">
    <source>
        <dbReference type="SAM" id="MobiDB-lite"/>
    </source>
</evidence>
<dbReference type="AlphaFoldDB" id="A0A5A7MJS9"/>